<accession>A0A6A5QVL8</accession>
<proteinExistence type="predicted"/>
<dbReference type="OrthoDB" id="5429634at2759"/>
<protein>
    <submittedName>
        <fullName evidence="2">Uncharacterized protein</fullName>
    </submittedName>
</protein>
<organism evidence="2 3">
    <name type="scientific">Ampelomyces quisqualis</name>
    <name type="common">Powdery mildew agent</name>
    <dbReference type="NCBI Taxonomy" id="50730"/>
    <lineage>
        <taxon>Eukaryota</taxon>
        <taxon>Fungi</taxon>
        <taxon>Dikarya</taxon>
        <taxon>Ascomycota</taxon>
        <taxon>Pezizomycotina</taxon>
        <taxon>Dothideomycetes</taxon>
        <taxon>Pleosporomycetidae</taxon>
        <taxon>Pleosporales</taxon>
        <taxon>Pleosporineae</taxon>
        <taxon>Phaeosphaeriaceae</taxon>
        <taxon>Ampelomyces</taxon>
    </lineage>
</organism>
<dbReference type="PANTHER" id="PTHR35395:SF1">
    <property type="entry name" value="DUF6536 DOMAIN-CONTAINING PROTEIN"/>
    <property type="match status" value="1"/>
</dbReference>
<gene>
    <name evidence="2" type="ORF">BDU57DRAFT_152490</name>
</gene>
<keyword evidence="1" id="KW-0812">Transmembrane</keyword>
<evidence type="ECO:0000313" key="2">
    <source>
        <dbReference type="EMBL" id="KAF1919775.1"/>
    </source>
</evidence>
<sequence length="236" mass="25885">MILLALIANSPQVILSFLYFAYNSLFTAMLMGQEWTSYASKRKGLRVSRKSSGFQRSTYFLQLPYRFGIPLVILSGTLHWLVSQSIFVVAFDVYDDHGKPVENGISLRDNIVTKTCGYSLIAMLAILVLGLLVVIALVGAGYVPYRRNIPLTGSCSLAISATCHSEKDLQVEGDVLSQKKLQWGVVSTDADGVGHCVLQQASQTGGERMYVHLKKPSDGIFSRGKSYLPVLSQGIE</sequence>
<feature type="transmembrane region" description="Helical" evidence="1">
    <location>
        <begin position="63"/>
        <end position="82"/>
    </location>
</feature>
<feature type="transmembrane region" description="Helical" evidence="1">
    <location>
        <begin position="118"/>
        <end position="143"/>
    </location>
</feature>
<reference evidence="2" key="1">
    <citation type="journal article" date="2020" name="Stud. Mycol.">
        <title>101 Dothideomycetes genomes: a test case for predicting lifestyles and emergence of pathogens.</title>
        <authorList>
            <person name="Haridas S."/>
            <person name="Albert R."/>
            <person name="Binder M."/>
            <person name="Bloem J."/>
            <person name="Labutti K."/>
            <person name="Salamov A."/>
            <person name="Andreopoulos B."/>
            <person name="Baker S."/>
            <person name="Barry K."/>
            <person name="Bills G."/>
            <person name="Bluhm B."/>
            <person name="Cannon C."/>
            <person name="Castanera R."/>
            <person name="Culley D."/>
            <person name="Daum C."/>
            <person name="Ezra D."/>
            <person name="Gonzalez J."/>
            <person name="Henrissat B."/>
            <person name="Kuo A."/>
            <person name="Liang C."/>
            <person name="Lipzen A."/>
            <person name="Lutzoni F."/>
            <person name="Magnuson J."/>
            <person name="Mondo S."/>
            <person name="Nolan M."/>
            <person name="Ohm R."/>
            <person name="Pangilinan J."/>
            <person name="Park H.-J."/>
            <person name="Ramirez L."/>
            <person name="Alfaro M."/>
            <person name="Sun H."/>
            <person name="Tritt A."/>
            <person name="Yoshinaga Y."/>
            <person name="Zwiers L.-H."/>
            <person name="Turgeon B."/>
            <person name="Goodwin S."/>
            <person name="Spatafora J."/>
            <person name="Crous P."/>
            <person name="Grigoriev I."/>
        </authorList>
    </citation>
    <scope>NUCLEOTIDE SEQUENCE</scope>
    <source>
        <strain evidence="2">HMLAC05119</strain>
    </source>
</reference>
<keyword evidence="1" id="KW-1133">Transmembrane helix</keyword>
<dbReference type="EMBL" id="ML979133">
    <property type="protein sequence ID" value="KAF1919775.1"/>
    <property type="molecule type" value="Genomic_DNA"/>
</dbReference>
<dbReference type="Proteomes" id="UP000800096">
    <property type="component" value="Unassembled WGS sequence"/>
</dbReference>
<keyword evidence="3" id="KW-1185">Reference proteome</keyword>
<dbReference type="AlphaFoldDB" id="A0A6A5QVL8"/>
<name>A0A6A5QVL8_AMPQU</name>
<dbReference type="PANTHER" id="PTHR35395">
    <property type="entry name" value="DUF6536 DOMAIN-CONTAINING PROTEIN"/>
    <property type="match status" value="1"/>
</dbReference>
<keyword evidence="1" id="KW-0472">Membrane</keyword>
<evidence type="ECO:0000313" key="3">
    <source>
        <dbReference type="Proteomes" id="UP000800096"/>
    </source>
</evidence>
<evidence type="ECO:0000256" key="1">
    <source>
        <dbReference type="SAM" id="Phobius"/>
    </source>
</evidence>
<feature type="transmembrane region" description="Helical" evidence="1">
    <location>
        <begin position="12"/>
        <end position="32"/>
    </location>
</feature>